<dbReference type="Proteomes" id="UP000217343">
    <property type="component" value="Chromosome"/>
</dbReference>
<organism evidence="2 3">
    <name type="scientific">Corallococcus macrosporus DSM 14697</name>
    <dbReference type="NCBI Taxonomy" id="1189310"/>
    <lineage>
        <taxon>Bacteria</taxon>
        <taxon>Pseudomonadati</taxon>
        <taxon>Myxococcota</taxon>
        <taxon>Myxococcia</taxon>
        <taxon>Myxococcales</taxon>
        <taxon>Cystobacterineae</taxon>
        <taxon>Myxococcaceae</taxon>
        <taxon>Corallococcus</taxon>
    </lineage>
</organism>
<evidence type="ECO:0000313" key="3">
    <source>
        <dbReference type="Proteomes" id="UP000217343"/>
    </source>
</evidence>
<dbReference type="AlphaFoldDB" id="A0A250K283"/>
<evidence type="ECO:0000313" key="2">
    <source>
        <dbReference type="EMBL" id="ATB50078.1"/>
    </source>
</evidence>
<protein>
    <submittedName>
        <fullName evidence="2">Uncharacterized protein</fullName>
    </submittedName>
</protein>
<dbReference type="RefSeq" id="WP_095960408.1">
    <property type="nucleotide sequence ID" value="NZ_CP022203.1"/>
</dbReference>
<dbReference type="EMBL" id="CP022203">
    <property type="protein sequence ID" value="ATB50078.1"/>
    <property type="molecule type" value="Genomic_DNA"/>
</dbReference>
<accession>A0A250K283</accession>
<keyword evidence="3" id="KW-1185">Reference proteome</keyword>
<dbReference type="OrthoDB" id="9992711at2"/>
<evidence type="ECO:0000256" key="1">
    <source>
        <dbReference type="SAM" id="Phobius"/>
    </source>
</evidence>
<feature type="transmembrane region" description="Helical" evidence="1">
    <location>
        <begin position="56"/>
        <end position="79"/>
    </location>
</feature>
<proteinExistence type="predicted"/>
<sequence>MQTTILSRPLEMPWRTAALSSAAVLTASNVAALVASLRLAPLLRHRLRPRPRALPALAVGATALGALAIGALSIGTLAIRALTIGKLRGDDWQVDSLRVGSLQVVETIGPTGLSESTVS</sequence>
<keyword evidence="1" id="KW-0472">Membrane</keyword>
<keyword evidence="1" id="KW-1133">Transmembrane helix</keyword>
<dbReference type="KEGG" id="mmas:MYMAC_005733"/>
<reference evidence="2 3" key="1">
    <citation type="submission" date="2017-06" db="EMBL/GenBank/DDBJ databases">
        <title>Sequencing and comparative analysis of myxobacterial genomes.</title>
        <authorList>
            <person name="Rupp O."/>
            <person name="Goesmann A."/>
            <person name="Sogaard-Andersen L."/>
        </authorList>
    </citation>
    <scope>NUCLEOTIDE SEQUENCE [LARGE SCALE GENOMIC DNA]</scope>
    <source>
        <strain evidence="2 3">DSM 14697</strain>
    </source>
</reference>
<keyword evidence="1" id="KW-0812">Transmembrane</keyword>
<name>A0A250K283_9BACT</name>
<gene>
    <name evidence="2" type="ORF">MYMAC_005733</name>
</gene>